<accession>A0A822YMP1</accession>
<evidence type="ECO:0000256" key="2">
    <source>
        <dbReference type="ARBA" id="ARBA00023157"/>
    </source>
</evidence>
<dbReference type="Proteomes" id="UP000607653">
    <property type="component" value="Unassembled WGS sequence"/>
</dbReference>
<dbReference type="PANTHER" id="PTHR11240">
    <property type="entry name" value="RIBONUCLEASE T2"/>
    <property type="match status" value="1"/>
</dbReference>
<keyword evidence="2" id="KW-1015">Disulfide bond</keyword>
<sequence length="242" mass="27263">MASYASFVFGALLFIFSTSAMQTIATKHFDFYYLVLMWPGSYCKQTSAGCCLPKTGEPELDFFVKGLFPSSNDGKALTQCGMSPFYLDEILDLKDDLYAYWPTIKCPSTDSRYSWMNTWKTYGVCSGLTEHDYFEKALDLRAKINMLSIFKRNGIISTDYADYSLAKIKEVIHREIGATAAISCNKNMWDESQVSEIYLCVDKDAMTIIPCPVLPDFTCASRVVFGSFTYDMLKNGTSLSDN</sequence>
<evidence type="ECO:0000256" key="3">
    <source>
        <dbReference type="RuleBase" id="RU004328"/>
    </source>
</evidence>
<evidence type="ECO:0000313" key="6">
    <source>
        <dbReference type="Proteomes" id="UP000607653"/>
    </source>
</evidence>
<dbReference type="SUPFAM" id="SSF55895">
    <property type="entry name" value="Ribonuclease Rh-like"/>
    <property type="match status" value="1"/>
</dbReference>
<keyword evidence="6" id="KW-1185">Reference proteome</keyword>
<dbReference type="InterPro" id="IPR033697">
    <property type="entry name" value="Ribonuclease_T2_eukaryotic"/>
</dbReference>
<dbReference type="GO" id="GO:0033897">
    <property type="term" value="F:ribonuclease T2 activity"/>
    <property type="evidence" value="ECO:0007669"/>
    <property type="project" value="InterPro"/>
</dbReference>
<reference evidence="5 6" key="1">
    <citation type="journal article" date="2020" name="Mol. Biol. Evol.">
        <title>Distinct Expression and Methylation Patterns for Genes with Different Fates following a Single Whole-Genome Duplication in Flowering Plants.</title>
        <authorList>
            <person name="Shi T."/>
            <person name="Rahmani R.S."/>
            <person name="Gugger P.F."/>
            <person name="Wang M."/>
            <person name="Li H."/>
            <person name="Zhang Y."/>
            <person name="Li Z."/>
            <person name="Wang Q."/>
            <person name="Van de Peer Y."/>
            <person name="Marchal K."/>
            <person name="Chen J."/>
        </authorList>
    </citation>
    <scope>NUCLEOTIDE SEQUENCE [LARGE SCALE GENOMIC DNA]</scope>
    <source>
        <tissue evidence="5">Leaf</tissue>
    </source>
</reference>
<name>A0A822YMP1_NELNU</name>
<evidence type="ECO:0000256" key="1">
    <source>
        <dbReference type="ARBA" id="ARBA00007469"/>
    </source>
</evidence>
<protein>
    <submittedName>
        <fullName evidence="5">Uncharacterized protein</fullName>
    </submittedName>
</protein>
<evidence type="ECO:0000256" key="4">
    <source>
        <dbReference type="SAM" id="SignalP"/>
    </source>
</evidence>
<dbReference type="InterPro" id="IPR036430">
    <property type="entry name" value="RNase_T2-like_sf"/>
</dbReference>
<evidence type="ECO:0000313" key="5">
    <source>
        <dbReference type="EMBL" id="DAD33343.1"/>
    </source>
</evidence>
<dbReference type="CDD" id="cd01061">
    <property type="entry name" value="RNase_T2_euk"/>
    <property type="match status" value="1"/>
</dbReference>
<feature type="chain" id="PRO_5033032524" evidence="4">
    <location>
        <begin position="21"/>
        <end position="242"/>
    </location>
</feature>
<proteinExistence type="inferred from homology"/>
<organism evidence="5 6">
    <name type="scientific">Nelumbo nucifera</name>
    <name type="common">Sacred lotus</name>
    <dbReference type="NCBI Taxonomy" id="4432"/>
    <lineage>
        <taxon>Eukaryota</taxon>
        <taxon>Viridiplantae</taxon>
        <taxon>Streptophyta</taxon>
        <taxon>Embryophyta</taxon>
        <taxon>Tracheophyta</taxon>
        <taxon>Spermatophyta</taxon>
        <taxon>Magnoliopsida</taxon>
        <taxon>Proteales</taxon>
        <taxon>Nelumbonaceae</taxon>
        <taxon>Nelumbo</taxon>
    </lineage>
</organism>
<dbReference type="EMBL" id="DUZY01000003">
    <property type="protein sequence ID" value="DAD33343.1"/>
    <property type="molecule type" value="Genomic_DNA"/>
</dbReference>
<comment type="similarity">
    <text evidence="1 3">Belongs to the RNase T2 family.</text>
</comment>
<dbReference type="Gene3D" id="3.90.730.10">
    <property type="entry name" value="Ribonuclease T2-like"/>
    <property type="match status" value="1"/>
</dbReference>
<dbReference type="Pfam" id="PF00445">
    <property type="entry name" value="Ribonuclease_T2"/>
    <property type="match status" value="1"/>
</dbReference>
<dbReference type="AlphaFoldDB" id="A0A822YMP1"/>
<dbReference type="GO" id="GO:0003723">
    <property type="term" value="F:RNA binding"/>
    <property type="evidence" value="ECO:0007669"/>
    <property type="project" value="InterPro"/>
</dbReference>
<dbReference type="PANTHER" id="PTHR11240:SF57">
    <property type="entry name" value="OS09G0538000 PROTEIN"/>
    <property type="match status" value="1"/>
</dbReference>
<gene>
    <name evidence="5" type="ORF">HUJ06_012194</name>
</gene>
<dbReference type="InterPro" id="IPR001568">
    <property type="entry name" value="RNase_T2-like"/>
</dbReference>
<keyword evidence="4" id="KW-0732">Signal</keyword>
<comment type="caution">
    <text evidence="5">The sequence shown here is derived from an EMBL/GenBank/DDBJ whole genome shotgun (WGS) entry which is preliminary data.</text>
</comment>
<feature type="signal peptide" evidence="4">
    <location>
        <begin position="1"/>
        <end position="20"/>
    </location>
</feature>